<organism evidence="1">
    <name type="scientific">Kitasatospora sp. CMC57</name>
    <dbReference type="NCBI Taxonomy" id="3231513"/>
    <lineage>
        <taxon>Bacteria</taxon>
        <taxon>Bacillati</taxon>
        <taxon>Actinomycetota</taxon>
        <taxon>Actinomycetes</taxon>
        <taxon>Kitasatosporales</taxon>
        <taxon>Streptomycetaceae</taxon>
        <taxon>Kitasatospora</taxon>
    </lineage>
</organism>
<dbReference type="AlphaFoldDB" id="A0AB33K3Q2"/>
<proteinExistence type="predicted"/>
<sequence>MATFVVARWEGVLDAEAARAALPGPAPVMQPQVPVPGPAPAAEVLEIRT</sequence>
<evidence type="ECO:0000313" key="1">
    <source>
        <dbReference type="EMBL" id="BFP48314.1"/>
    </source>
</evidence>
<gene>
    <name evidence="1" type="ORF">KCMC57_46820</name>
</gene>
<name>A0AB33K3Q2_9ACTN</name>
<accession>A0AB33K3Q2</accession>
<reference evidence="1" key="1">
    <citation type="submission" date="2024-07" db="EMBL/GenBank/DDBJ databases">
        <title>Complete genome sequences of cellulolytic bacteria, Kitasatospora sp. CMC57 and Streptomyces sp. CMC78, isolated from Japanese agricultural soil.</title>
        <authorList>
            <person name="Hashimoto T."/>
            <person name="Ito M."/>
            <person name="Iwamoto M."/>
            <person name="Fukahori D."/>
            <person name="Shoda T."/>
            <person name="Sakoda M."/>
            <person name="Morohoshi T."/>
            <person name="Mitsuboshi M."/>
            <person name="Nishizawa T."/>
        </authorList>
    </citation>
    <scope>NUCLEOTIDE SEQUENCE</scope>
    <source>
        <strain evidence="1">CMC57</strain>
    </source>
</reference>
<protein>
    <submittedName>
        <fullName evidence="1">Uncharacterized protein</fullName>
    </submittedName>
</protein>
<dbReference type="EMBL" id="AP035881">
    <property type="protein sequence ID" value="BFP48314.1"/>
    <property type="molecule type" value="Genomic_DNA"/>
</dbReference>